<dbReference type="EMBL" id="SUNI01000001">
    <property type="protein sequence ID" value="TJZ94145.1"/>
    <property type="molecule type" value="Genomic_DNA"/>
</dbReference>
<keyword evidence="3" id="KW-1185">Reference proteome</keyword>
<dbReference type="AlphaFoldDB" id="A0A4U0RFM2"/>
<evidence type="ECO:0000313" key="3">
    <source>
        <dbReference type="Proteomes" id="UP000309747"/>
    </source>
</evidence>
<reference evidence="2 3" key="1">
    <citation type="submission" date="2019-04" db="EMBL/GenBank/DDBJ databases">
        <authorList>
            <person name="Li J."/>
        </authorList>
    </citation>
    <scope>NUCLEOTIDE SEQUENCE [LARGE SCALE GENOMIC DNA]</scope>
    <source>
        <strain evidence="2 3">KCTC 42687</strain>
    </source>
</reference>
<evidence type="ECO:0000313" key="2">
    <source>
        <dbReference type="EMBL" id="TJZ94145.1"/>
    </source>
</evidence>
<proteinExistence type="predicted"/>
<name>A0A4U0RFM2_9RHOB</name>
<evidence type="ECO:0000256" key="1">
    <source>
        <dbReference type="SAM" id="MobiDB-lite"/>
    </source>
</evidence>
<protein>
    <submittedName>
        <fullName evidence="2">Uncharacterized protein</fullName>
    </submittedName>
</protein>
<sequence>MPRFQRRRTGRGQDGTGQRRVDPGLHLRVGTLGLAGAGPGRGRAGGRRCRGGRGGRTGGGDRSPRRRGGGRTGGRDGGRGLCGRLRRRRRGRVPAFGGWR</sequence>
<feature type="region of interest" description="Disordered" evidence="1">
    <location>
        <begin position="1"/>
        <end position="100"/>
    </location>
</feature>
<feature type="compositionally biased region" description="Gly residues" evidence="1">
    <location>
        <begin position="33"/>
        <end position="43"/>
    </location>
</feature>
<gene>
    <name evidence="2" type="ORF">FA743_02465</name>
</gene>
<accession>A0A4U0RFM2</accession>
<dbReference type="Proteomes" id="UP000309747">
    <property type="component" value="Unassembled WGS sequence"/>
</dbReference>
<comment type="caution">
    <text evidence="2">The sequence shown here is derived from an EMBL/GenBank/DDBJ whole genome shotgun (WGS) entry which is preliminary data.</text>
</comment>
<feature type="compositionally biased region" description="Basic residues" evidence="1">
    <location>
        <begin position="44"/>
        <end position="53"/>
    </location>
</feature>
<organism evidence="2 3">
    <name type="scientific">Paracoccus gahaiensis</name>
    <dbReference type="NCBI Taxonomy" id="1706839"/>
    <lineage>
        <taxon>Bacteria</taxon>
        <taxon>Pseudomonadati</taxon>
        <taxon>Pseudomonadota</taxon>
        <taxon>Alphaproteobacteria</taxon>
        <taxon>Rhodobacterales</taxon>
        <taxon>Paracoccaceae</taxon>
        <taxon>Paracoccus</taxon>
    </lineage>
</organism>
<feature type="compositionally biased region" description="Basic residues" evidence="1">
    <location>
        <begin position="1"/>
        <end position="10"/>
    </location>
</feature>